<evidence type="ECO:0000256" key="9">
    <source>
        <dbReference type="RuleBase" id="RU363066"/>
    </source>
</evidence>
<dbReference type="PANTHER" id="PTHR43442">
    <property type="entry name" value="GLUCONOKINASE-RELATED"/>
    <property type="match status" value="1"/>
</dbReference>
<reference evidence="11" key="1">
    <citation type="submission" date="2014-11" db="EMBL/GenBank/DDBJ databases">
        <title>Hymenobacter sp. DG25B genome submission.</title>
        <authorList>
            <person name="Jung H.-Y."/>
            <person name="Kim M.K."/>
            <person name="Srinivasan S."/>
            <person name="Lim S."/>
        </authorList>
    </citation>
    <scope>NUCLEOTIDE SEQUENCE [LARGE SCALE GENOMIC DNA]</scope>
    <source>
        <strain evidence="11">DY59</strain>
    </source>
</reference>
<evidence type="ECO:0000313" key="11">
    <source>
        <dbReference type="Proteomes" id="UP000030634"/>
    </source>
</evidence>
<comment type="catalytic activity">
    <reaction evidence="8 9">
        <text>D-gluconate + ATP = 6-phospho-D-gluconate + ADP + H(+)</text>
        <dbReference type="Rhea" id="RHEA:19433"/>
        <dbReference type="ChEBI" id="CHEBI:15378"/>
        <dbReference type="ChEBI" id="CHEBI:18391"/>
        <dbReference type="ChEBI" id="CHEBI:30616"/>
        <dbReference type="ChEBI" id="CHEBI:58759"/>
        <dbReference type="ChEBI" id="CHEBI:456216"/>
        <dbReference type="EC" id="2.7.1.12"/>
    </reaction>
</comment>
<evidence type="ECO:0000256" key="4">
    <source>
        <dbReference type="ARBA" id="ARBA00022679"/>
    </source>
</evidence>
<dbReference type="PRINTS" id="PR01100">
    <property type="entry name" value="SHIKIMTKNASE"/>
</dbReference>
<comment type="similarity">
    <text evidence="2 9">Belongs to the gluconokinase GntK/GntV family.</text>
</comment>
<name>A0A0A7KGP4_9DEIO</name>
<protein>
    <recommendedName>
        <fullName evidence="3 9">Gluconokinase</fullName>
        <ecNumber evidence="3 9">2.7.1.12</ecNumber>
    </recommendedName>
</protein>
<dbReference type="AlphaFoldDB" id="A0A0A7KGP4"/>
<dbReference type="STRING" id="1182571.QR90_03445"/>
<dbReference type="InterPro" id="IPR027417">
    <property type="entry name" value="P-loop_NTPase"/>
</dbReference>
<evidence type="ECO:0000256" key="2">
    <source>
        <dbReference type="ARBA" id="ARBA00008420"/>
    </source>
</evidence>
<dbReference type="SUPFAM" id="SSF52540">
    <property type="entry name" value="P-loop containing nucleoside triphosphate hydrolases"/>
    <property type="match status" value="1"/>
</dbReference>
<dbReference type="HOGENOM" id="CLU_077168_4_1_0"/>
<dbReference type="CDD" id="cd02021">
    <property type="entry name" value="GntK"/>
    <property type="match status" value="1"/>
</dbReference>
<dbReference type="KEGG" id="dsw:QR90_03445"/>
<keyword evidence="6 9" id="KW-0418">Kinase</keyword>
<evidence type="ECO:0000256" key="7">
    <source>
        <dbReference type="ARBA" id="ARBA00022840"/>
    </source>
</evidence>
<gene>
    <name evidence="10" type="ORF">QR90_03445</name>
</gene>
<dbReference type="RefSeq" id="WP_039682251.1">
    <property type="nucleotide sequence ID" value="NZ_CP010028.1"/>
</dbReference>
<dbReference type="EC" id="2.7.1.12" evidence="3 9"/>
<dbReference type="GO" id="GO:0005975">
    <property type="term" value="P:carbohydrate metabolic process"/>
    <property type="evidence" value="ECO:0007669"/>
    <property type="project" value="InterPro"/>
</dbReference>
<proteinExistence type="inferred from homology"/>
<organism evidence="10 11">
    <name type="scientific">Deinococcus radiopugnans</name>
    <dbReference type="NCBI Taxonomy" id="57497"/>
    <lineage>
        <taxon>Bacteria</taxon>
        <taxon>Thermotogati</taxon>
        <taxon>Deinococcota</taxon>
        <taxon>Deinococci</taxon>
        <taxon>Deinococcales</taxon>
        <taxon>Deinococcaceae</taxon>
        <taxon>Deinococcus</taxon>
    </lineage>
</organism>
<dbReference type="PANTHER" id="PTHR43442:SF3">
    <property type="entry name" value="GLUCONOKINASE-RELATED"/>
    <property type="match status" value="1"/>
</dbReference>
<dbReference type="NCBIfam" id="TIGR01313">
    <property type="entry name" value="therm_gnt_kin"/>
    <property type="match status" value="1"/>
</dbReference>
<evidence type="ECO:0000256" key="5">
    <source>
        <dbReference type="ARBA" id="ARBA00022741"/>
    </source>
</evidence>
<comment type="pathway">
    <text evidence="1">Carbohydrate acid metabolism.</text>
</comment>
<dbReference type="EMBL" id="CP010028">
    <property type="protein sequence ID" value="AIZ44359.1"/>
    <property type="molecule type" value="Genomic_DNA"/>
</dbReference>
<keyword evidence="4 9" id="KW-0808">Transferase</keyword>
<dbReference type="Gene3D" id="3.40.50.300">
    <property type="entry name" value="P-loop containing nucleotide triphosphate hydrolases"/>
    <property type="match status" value="1"/>
</dbReference>
<accession>A0A0A7KGP4</accession>
<dbReference type="GO" id="GO:0005524">
    <property type="term" value="F:ATP binding"/>
    <property type="evidence" value="ECO:0007669"/>
    <property type="project" value="UniProtKB-KW"/>
</dbReference>
<evidence type="ECO:0000256" key="1">
    <source>
        <dbReference type="ARBA" id="ARBA00004761"/>
    </source>
</evidence>
<dbReference type="InterPro" id="IPR031322">
    <property type="entry name" value="Shikimate/glucono_kinase"/>
</dbReference>
<evidence type="ECO:0000256" key="8">
    <source>
        <dbReference type="ARBA" id="ARBA00048090"/>
    </source>
</evidence>
<evidence type="ECO:0000256" key="3">
    <source>
        <dbReference type="ARBA" id="ARBA00012054"/>
    </source>
</evidence>
<dbReference type="GO" id="GO:0046316">
    <property type="term" value="F:gluconokinase activity"/>
    <property type="evidence" value="ECO:0007669"/>
    <property type="project" value="UniProtKB-EC"/>
</dbReference>
<evidence type="ECO:0000313" key="10">
    <source>
        <dbReference type="EMBL" id="AIZ44359.1"/>
    </source>
</evidence>
<sequence length="165" mass="18232">MRLILMGVSGSGKTTLGEDLAAKTGWPFLDGDDFHTPEARAKMAAGLGLSDGDRQPWLLRLRAELLAHPQVILACSSLRRSYRDVLRVLDTRFIFLDVPPRLLLARLQERGDHYAHADLLPSQLDTLEPPDRDEADVMTLHVTPQDSPADLTRLALAALGLPHAR</sequence>
<dbReference type="Pfam" id="PF01202">
    <property type="entry name" value="SKI"/>
    <property type="match status" value="1"/>
</dbReference>
<keyword evidence="7 9" id="KW-0067">ATP-binding</keyword>
<dbReference type="InterPro" id="IPR006001">
    <property type="entry name" value="Therm_gnt_kin"/>
</dbReference>
<dbReference type="Proteomes" id="UP000030634">
    <property type="component" value="Chromosome"/>
</dbReference>
<evidence type="ECO:0000256" key="6">
    <source>
        <dbReference type="ARBA" id="ARBA00022777"/>
    </source>
</evidence>
<keyword evidence="5 9" id="KW-0547">Nucleotide-binding</keyword>
<dbReference type="GO" id="GO:0005737">
    <property type="term" value="C:cytoplasm"/>
    <property type="evidence" value="ECO:0007669"/>
    <property type="project" value="TreeGrafter"/>
</dbReference>